<feature type="domain" description="Amidohydrolase-related" evidence="2">
    <location>
        <begin position="30"/>
        <end position="332"/>
    </location>
</feature>
<accession>A0A6P2CZ67</accession>
<evidence type="ECO:0000313" key="3">
    <source>
        <dbReference type="EMBL" id="VTR94179.1"/>
    </source>
</evidence>
<dbReference type="Proteomes" id="UP000464178">
    <property type="component" value="Chromosome"/>
</dbReference>
<dbReference type="Pfam" id="PF04909">
    <property type="entry name" value="Amidohydro_2"/>
    <property type="match status" value="1"/>
</dbReference>
<dbReference type="KEGG" id="gms:SOIL9_35350"/>
<dbReference type="Gene3D" id="3.20.20.140">
    <property type="entry name" value="Metal-dependent hydrolases"/>
    <property type="match status" value="1"/>
</dbReference>
<evidence type="ECO:0000259" key="2">
    <source>
        <dbReference type="Pfam" id="PF04909"/>
    </source>
</evidence>
<reference evidence="3 4" key="1">
    <citation type="submission" date="2019-05" db="EMBL/GenBank/DDBJ databases">
        <authorList>
            <consortium name="Science for Life Laboratories"/>
        </authorList>
    </citation>
    <scope>NUCLEOTIDE SEQUENCE [LARGE SCALE GENOMIC DNA]</scope>
    <source>
        <strain evidence="3">Soil9</strain>
    </source>
</reference>
<feature type="region of interest" description="Disordered" evidence="1">
    <location>
        <begin position="1"/>
        <end position="20"/>
    </location>
</feature>
<evidence type="ECO:0000256" key="1">
    <source>
        <dbReference type="SAM" id="MobiDB-lite"/>
    </source>
</evidence>
<keyword evidence="4" id="KW-1185">Reference proteome</keyword>
<organism evidence="3 4">
    <name type="scientific">Gemmata massiliana</name>
    <dbReference type="NCBI Taxonomy" id="1210884"/>
    <lineage>
        <taxon>Bacteria</taxon>
        <taxon>Pseudomonadati</taxon>
        <taxon>Planctomycetota</taxon>
        <taxon>Planctomycetia</taxon>
        <taxon>Gemmatales</taxon>
        <taxon>Gemmataceae</taxon>
        <taxon>Gemmata</taxon>
    </lineage>
</organism>
<proteinExistence type="predicted"/>
<dbReference type="AlphaFoldDB" id="A0A6P2CZ67"/>
<dbReference type="GO" id="GO:0016787">
    <property type="term" value="F:hydrolase activity"/>
    <property type="evidence" value="ECO:0007669"/>
    <property type="project" value="UniProtKB-KW"/>
</dbReference>
<evidence type="ECO:0000313" key="4">
    <source>
        <dbReference type="Proteomes" id="UP000464178"/>
    </source>
</evidence>
<dbReference type="SUPFAM" id="SSF51556">
    <property type="entry name" value="Metallo-dependent hydrolases"/>
    <property type="match status" value="1"/>
</dbReference>
<gene>
    <name evidence="3" type="ORF">SOIL9_35350</name>
</gene>
<dbReference type="RefSeq" id="WP_162668770.1">
    <property type="nucleotide sequence ID" value="NZ_LR593886.1"/>
</dbReference>
<name>A0A6P2CZ67_9BACT</name>
<sequence length="332" mass="37337">MSNNPLPDFNATGQDFGRREHLGYSGPPIIDIHAHVMMTRSDETAERVPNAAELMLATAAEFGIGRTYSMCPPQDIVPLRERLGAAIAFNGMISKKPDEPDDAAYRTLDQFLQAGIAIVKLWAAPRGRDRGLVLDAPWRIEALRRARAAGIRVVMVHVGDPDAWWTHTYQDVTKFGTKADQYPPLRKMIELFPDLTWIGAHMGGDPEHPDHLERLLEEFPQLHFDTSATKWQVREVSGHRDAIRSLVCRYPDRFLFGSDLVTGHAHVREHYVSRYWCQRTLWESAWTGPSPIHDPDYAPGEGEGPRPTLHGLDLPGDVLAKVYSGNVRRILG</sequence>
<dbReference type="InterPro" id="IPR006680">
    <property type="entry name" value="Amidohydro-rel"/>
</dbReference>
<dbReference type="EMBL" id="LR593886">
    <property type="protein sequence ID" value="VTR94179.1"/>
    <property type="molecule type" value="Genomic_DNA"/>
</dbReference>
<protein>
    <recommendedName>
        <fullName evidence="2">Amidohydrolase-related domain-containing protein</fullName>
    </recommendedName>
</protein>
<keyword evidence="3" id="KW-0378">Hydrolase</keyword>
<dbReference type="InterPro" id="IPR032466">
    <property type="entry name" value="Metal_Hydrolase"/>
</dbReference>